<accession>A0ABP4I4V3</accession>
<protein>
    <submittedName>
        <fullName evidence="2">Uncharacterized protein</fullName>
    </submittedName>
</protein>
<proteinExistence type="predicted"/>
<organism evidence="2 3">
    <name type="scientific">Pseudonocardia kongjuensis</name>
    <dbReference type="NCBI Taxonomy" id="102227"/>
    <lineage>
        <taxon>Bacteria</taxon>
        <taxon>Bacillati</taxon>
        <taxon>Actinomycetota</taxon>
        <taxon>Actinomycetes</taxon>
        <taxon>Pseudonocardiales</taxon>
        <taxon>Pseudonocardiaceae</taxon>
        <taxon>Pseudonocardia</taxon>
    </lineage>
</organism>
<comment type="caution">
    <text evidence="2">The sequence shown here is derived from an EMBL/GenBank/DDBJ whole genome shotgun (WGS) entry which is preliminary data.</text>
</comment>
<feature type="transmembrane region" description="Helical" evidence="1">
    <location>
        <begin position="24"/>
        <end position="44"/>
    </location>
</feature>
<sequence length="86" mass="9183">MSDPARRNPLVRALTFPAGTPPPLLLMVLLSSTMVGVFFVPLTLPAGTPVWIRSLVGMLVVFGLMVATAALLRRAVARGRERGRAS</sequence>
<evidence type="ECO:0000313" key="3">
    <source>
        <dbReference type="Proteomes" id="UP001501414"/>
    </source>
</evidence>
<reference evidence="3" key="1">
    <citation type="journal article" date="2019" name="Int. J. Syst. Evol. Microbiol.">
        <title>The Global Catalogue of Microorganisms (GCM) 10K type strain sequencing project: providing services to taxonomists for standard genome sequencing and annotation.</title>
        <authorList>
            <consortium name="The Broad Institute Genomics Platform"/>
            <consortium name="The Broad Institute Genome Sequencing Center for Infectious Disease"/>
            <person name="Wu L."/>
            <person name="Ma J."/>
        </authorList>
    </citation>
    <scope>NUCLEOTIDE SEQUENCE [LARGE SCALE GENOMIC DNA]</scope>
    <source>
        <strain evidence="3">JCM 11896</strain>
    </source>
</reference>
<dbReference type="EMBL" id="BAAAJK010000003">
    <property type="protein sequence ID" value="GAA1381638.1"/>
    <property type="molecule type" value="Genomic_DNA"/>
</dbReference>
<dbReference type="RefSeq" id="WP_344018293.1">
    <property type="nucleotide sequence ID" value="NZ_BAAAJK010000003.1"/>
</dbReference>
<keyword evidence="1" id="KW-1133">Transmembrane helix</keyword>
<evidence type="ECO:0000313" key="2">
    <source>
        <dbReference type="EMBL" id="GAA1381638.1"/>
    </source>
</evidence>
<gene>
    <name evidence="2" type="ORF">GCM10009613_07970</name>
</gene>
<name>A0ABP4I4V3_9PSEU</name>
<keyword evidence="1" id="KW-0472">Membrane</keyword>
<feature type="transmembrane region" description="Helical" evidence="1">
    <location>
        <begin position="50"/>
        <end position="72"/>
    </location>
</feature>
<evidence type="ECO:0000256" key="1">
    <source>
        <dbReference type="SAM" id="Phobius"/>
    </source>
</evidence>
<keyword evidence="1" id="KW-0812">Transmembrane</keyword>
<dbReference type="Proteomes" id="UP001501414">
    <property type="component" value="Unassembled WGS sequence"/>
</dbReference>
<keyword evidence="3" id="KW-1185">Reference proteome</keyword>